<keyword evidence="3" id="KW-1185">Reference proteome</keyword>
<evidence type="ECO:0000256" key="1">
    <source>
        <dbReference type="SAM" id="MobiDB-lite"/>
    </source>
</evidence>
<sequence>MGRMRVAKRDRFVSLPVLSNELVPAYLLGGLPSSLFVGDDAEDMFAEKYTHRFDSTVTCARMYRLASQDGRWETVSIGGGFVLKPTGIYKATLHDDGDSRASAHTTYHRRVGPDEPFIAGARKVHPTFSMIGLRLDVKDRLAREKESRPLTASKSTSARSRRPE</sequence>
<evidence type="ECO:0000313" key="2">
    <source>
        <dbReference type="EMBL" id="MEJ2865898.1"/>
    </source>
</evidence>
<comment type="caution">
    <text evidence="2">The sequence shown here is derived from an EMBL/GenBank/DDBJ whole genome shotgun (WGS) entry which is preliminary data.</text>
</comment>
<dbReference type="RefSeq" id="WP_337707275.1">
    <property type="nucleotide sequence ID" value="NZ_JBBEGM010000023.1"/>
</dbReference>
<reference evidence="2 3" key="1">
    <citation type="submission" date="2024-03" db="EMBL/GenBank/DDBJ databases">
        <title>Actinomycetospora sp. OC33-EN07, a novel actinomycete isolated from wild orchid (Aerides multiflora).</title>
        <authorList>
            <person name="Suriyachadkun C."/>
        </authorList>
    </citation>
    <scope>NUCLEOTIDE SEQUENCE [LARGE SCALE GENOMIC DNA]</scope>
    <source>
        <strain evidence="2 3">OC33-EN07</strain>
    </source>
</reference>
<accession>A0ABU8MHI9</accession>
<protein>
    <recommendedName>
        <fullName evidence="4">Polyketide cyclase/dehydrase/lipid transport protein</fullName>
    </recommendedName>
</protein>
<evidence type="ECO:0008006" key="4">
    <source>
        <dbReference type="Google" id="ProtNLM"/>
    </source>
</evidence>
<feature type="region of interest" description="Disordered" evidence="1">
    <location>
        <begin position="142"/>
        <end position="164"/>
    </location>
</feature>
<name>A0ABU8MHI9_9PSEU</name>
<proteinExistence type="predicted"/>
<evidence type="ECO:0000313" key="3">
    <source>
        <dbReference type="Proteomes" id="UP001369736"/>
    </source>
</evidence>
<organism evidence="2 3">
    <name type="scientific">Actinomycetospora flava</name>
    <dbReference type="NCBI Taxonomy" id="3129232"/>
    <lineage>
        <taxon>Bacteria</taxon>
        <taxon>Bacillati</taxon>
        <taxon>Actinomycetota</taxon>
        <taxon>Actinomycetes</taxon>
        <taxon>Pseudonocardiales</taxon>
        <taxon>Pseudonocardiaceae</taxon>
        <taxon>Actinomycetospora</taxon>
    </lineage>
</organism>
<dbReference type="EMBL" id="JBBEGM010000023">
    <property type="protein sequence ID" value="MEJ2865898.1"/>
    <property type="molecule type" value="Genomic_DNA"/>
</dbReference>
<dbReference type="Proteomes" id="UP001369736">
    <property type="component" value="Unassembled WGS sequence"/>
</dbReference>
<gene>
    <name evidence="2" type="ORF">WCD58_32415</name>
</gene>